<evidence type="ECO:0000313" key="2">
    <source>
        <dbReference type="Proteomes" id="UP001596528"/>
    </source>
</evidence>
<proteinExistence type="predicted"/>
<name>A0ABW2V6C9_9BACL</name>
<comment type="caution">
    <text evidence="1">The sequence shown here is derived from an EMBL/GenBank/DDBJ whole genome shotgun (WGS) entry which is preliminary data.</text>
</comment>
<dbReference type="RefSeq" id="WP_170209472.1">
    <property type="nucleotide sequence ID" value="NZ_JBHTGQ010000031.1"/>
</dbReference>
<evidence type="ECO:0000313" key="1">
    <source>
        <dbReference type="EMBL" id="MFC7750990.1"/>
    </source>
</evidence>
<dbReference type="EMBL" id="JBHTGQ010000031">
    <property type="protein sequence ID" value="MFC7750990.1"/>
    <property type="molecule type" value="Genomic_DNA"/>
</dbReference>
<keyword evidence="2" id="KW-1185">Reference proteome</keyword>
<protein>
    <submittedName>
        <fullName evidence="1">Uncharacterized protein</fullName>
    </submittedName>
</protein>
<accession>A0ABW2V6C9</accession>
<gene>
    <name evidence="1" type="ORF">ACFQWB_13775</name>
</gene>
<reference evidence="2" key="1">
    <citation type="journal article" date="2019" name="Int. J. Syst. Evol. Microbiol.">
        <title>The Global Catalogue of Microorganisms (GCM) 10K type strain sequencing project: providing services to taxonomists for standard genome sequencing and annotation.</title>
        <authorList>
            <consortium name="The Broad Institute Genomics Platform"/>
            <consortium name="The Broad Institute Genome Sequencing Center for Infectious Disease"/>
            <person name="Wu L."/>
            <person name="Ma J."/>
        </authorList>
    </citation>
    <scope>NUCLEOTIDE SEQUENCE [LARGE SCALE GENOMIC DNA]</scope>
    <source>
        <strain evidence="2">JCM 18657</strain>
    </source>
</reference>
<organism evidence="1 2">
    <name type="scientific">Paenibacillus thermoaerophilus</name>
    <dbReference type="NCBI Taxonomy" id="1215385"/>
    <lineage>
        <taxon>Bacteria</taxon>
        <taxon>Bacillati</taxon>
        <taxon>Bacillota</taxon>
        <taxon>Bacilli</taxon>
        <taxon>Bacillales</taxon>
        <taxon>Paenibacillaceae</taxon>
        <taxon>Paenibacillus</taxon>
    </lineage>
</organism>
<dbReference type="Proteomes" id="UP001596528">
    <property type="component" value="Unassembled WGS sequence"/>
</dbReference>
<sequence length="48" mass="5238">MRSILMTVMLLLTVVLIYMATVGGEGGMKQSIRLNAERSRGSIESINP</sequence>